<dbReference type="InterPro" id="IPR027806">
    <property type="entry name" value="HARBI1_dom"/>
</dbReference>
<evidence type="ECO:0000256" key="1">
    <source>
        <dbReference type="ARBA" id="ARBA00001968"/>
    </source>
</evidence>
<dbReference type="PANTHER" id="PTHR22930:SF269">
    <property type="entry name" value="NUCLEASE HARBI1-LIKE PROTEIN"/>
    <property type="match status" value="1"/>
</dbReference>
<dbReference type="EMBL" id="CAJOBZ010000010">
    <property type="protein sequence ID" value="CAF4830174.1"/>
    <property type="molecule type" value="Genomic_DNA"/>
</dbReference>
<sequence>MTQETFYYILNLIEHRLIKKWCNWHVQPISPEERLVITIRYLATGESFKSLSKNFRIGVTTLTKIIEETVLAIWEELYTIHMPTPTRDIFYSISNDFNNIWNFPHVIGCIDGKHVRVMCPKKSGSMFYNYKKYFSVVLQAVADANYKFVMVEVGGYGKQSDGGTFRASDLYQFLNERELDIPSPAYLPNTQVSVPYVFLADEAYPLKTYLMKPFGGRDLTVDQQNFNSRLSRARKTVECAFGRLYSKWRLLSKSIETDIQLADKIVKTMCLLHNIIIDKEGFERNLTSVNIVRRRWHNQSPPSNVATNVRNNFVQYFKHNHLLYN</sequence>
<dbReference type="PANTHER" id="PTHR22930">
    <property type="match status" value="1"/>
</dbReference>
<dbReference type="GO" id="GO:0004518">
    <property type="term" value="F:nuclease activity"/>
    <property type="evidence" value="ECO:0007669"/>
    <property type="project" value="UniProtKB-KW"/>
</dbReference>
<keyword evidence="5" id="KW-0479">Metal-binding</keyword>
<accession>A0A821QR87</accession>
<dbReference type="GO" id="GO:0016787">
    <property type="term" value="F:hydrolase activity"/>
    <property type="evidence" value="ECO:0007669"/>
    <property type="project" value="UniProtKB-KW"/>
</dbReference>
<gene>
    <name evidence="9" type="ORF">PMACD_LOCUS5215</name>
</gene>
<keyword evidence="7" id="KW-0539">Nucleus</keyword>
<protein>
    <recommendedName>
        <fullName evidence="8">DDE Tnp4 domain-containing protein</fullName>
    </recommendedName>
</protein>
<dbReference type="GO" id="GO:0046872">
    <property type="term" value="F:metal ion binding"/>
    <property type="evidence" value="ECO:0007669"/>
    <property type="project" value="UniProtKB-KW"/>
</dbReference>
<dbReference type="GO" id="GO:0005634">
    <property type="term" value="C:nucleus"/>
    <property type="evidence" value="ECO:0007669"/>
    <property type="project" value="UniProtKB-SubCell"/>
</dbReference>
<evidence type="ECO:0000313" key="9">
    <source>
        <dbReference type="EMBL" id="CAF4830174.1"/>
    </source>
</evidence>
<keyword evidence="4" id="KW-0540">Nuclease</keyword>
<evidence type="ECO:0000256" key="5">
    <source>
        <dbReference type="ARBA" id="ARBA00022723"/>
    </source>
</evidence>
<comment type="caution">
    <text evidence="9">The sequence shown here is derived from an EMBL/GenBank/DDBJ whole genome shotgun (WGS) entry which is preliminary data.</text>
</comment>
<evidence type="ECO:0000256" key="2">
    <source>
        <dbReference type="ARBA" id="ARBA00004123"/>
    </source>
</evidence>
<feature type="domain" description="DDE Tnp4" evidence="8">
    <location>
        <begin position="110"/>
        <end position="274"/>
    </location>
</feature>
<dbReference type="Proteomes" id="UP000663880">
    <property type="component" value="Unassembled WGS sequence"/>
</dbReference>
<organism evidence="9 10">
    <name type="scientific">Pieris macdunnoughi</name>
    <dbReference type="NCBI Taxonomy" id="345717"/>
    <lineage>
        <taxon>Eukaryota</taxon>
        <taxon>Metazoa</taxon>
        <taxon>Ecdysozoa</taxon>
        <taxon>Arthropoda</taxon>
        <taxon>Hexapoda</taxon>
        <taxon>Insecta</taxon>
        <taxon>Pterygota</taxon>
        <taxon>Neoptera</taxon>
        <taxon>Endopterygota</taxon>
        <taxon>Lepidoptera</taxon>
        <taxon>Glossata</taxon>
        <taxon>Ditrysia</taxon>
        <taxon>Papilionoidea</taxon>
        <taxon>Pieridae</taxon>
        <taxon>Pierinae</taxon>
        <taxon>Pieris</taxon>
    </lineage>
</organism>
<evidence type="ECO:0000256" key="3">
    <source>
        <dbReference type="ARBA" id="ARBA00006958"/>
    </source>
</evidence>
<evidence type="ECO:0000313" key="10">
    <source>
        <dbReference type="Proteomes" id="UP000663880"/>
    </source>
</evidence>
<evidence type="ECO:0000256" key="4">
    <source>
        <dbReference type="ARBA" id="ARBA00022722"/>
    </source>
</evidence>
<reference evidence="9" key="1">
    <citation type="submission" date="2021-02" db="EMBL/GenBank/DDBJ databases">
        <authorList>
            <person name="Steward A R."/>
        </authorList>
    </citation>
    <scope>NUCLEOTIDE SEQUENCE</scope>
</reference>
<comment type="cofactor">
    <cofactor evidence="1">
        <name>a divalent metal cation</name>
        <dbReference type="ChEBI" id="CHEBI:60240"/>
    </cofactor>
</comment>
<comment type="similarity">
    <text evidence="3">Belongs to the HARBI1 family.</text>
</comment>
<keyword evidence="10" id="KW-1185">Reference proteome</keyword>
<dbReference type="OrthoDB" id="2668416at2759"/>
<evidence type="ECO:0000256" key="7">
    <source>
        <dbReference type="ARBA" id="ARBA00023242"/>
    </source>
</evidence>
<name>A0A821QR87_9NEOP</name>
<keyword evidence="6" id="KW-0378">Hydrolase</keyword>
<evidence type="ECO:0000259" key="8">
    <source>
        <dbReference type="Pfam" id="PF13359"/>
    </source>
</evidence>
<evidence type="ECO:0000256" key="6">
    <source>
        <dbReference type="ARBA" id="ARBA00022801"/>
    </source>
</evidence>
<dbReference type="AlphaFoldDB" id="A0A821QR87"/>
<dbReference type="Pfam" id="PF13359">
    <property type="entry name" value="DDE_Tnp_4"/>
    <property type="match status" value="1"/>
</dbReference>
<proteinExistence type="inferred from homology"/>
<comment type="subcellular location">
    <subcellularLocation>
        <location evidence="2">Nucleus</location>
    </subcellularLocation>
</comment>
<dbReference type="InterPro" id="IPR045249">
    <property type="entry name" value="HARBI1-like"/>
</dbReference>